<reference evidence="1 3" key="1">
    <citation type="journal article" date="2012" name="Nature">
        <title>Algal genomes reveal evolutionary mosaicism and the fate of nucleomorphs.</title>
        <authorList>
            <consortium name="DOE Joint Genome Institute"/>
            <person name="Curtis B.A."/>
            <person name="Tanifuji G."/>
            <person name="Burki F."/>
            <person name="Gruber A."/>
            <person name="Irimia M."/>
            <person name="Maruyama S."/>
            <person name="Arias M.C."/>
            <person name="Ball S.G."/>
            <person name="Gile G.H."/>
            <person name="Hirakawa Y."/>
            <person name="Hopkins J.F."/>
            <person name="Kuo A."/>
            <person name="Rensing S.A."/>
            <person name="Schmutz J."/>
            <person name="Symeonidi A."/>
            <person name="Elias M."/>
            <person name="Eveleigh R.J."/>
            <person name="Herman E.K."/>
            <person name="Klute M.J."/>
            <person name="Nakayama T."/>
            <person name="Obornik M."/>
            <person name="Reyes-Prieto A."/>
            <person name="Armbrust E.V."/>
            <person name="Aves S.J."/>
            <person name="Beiko R.G."/>
            <person name="Coutinho P."/>
            <person name="Dacks J.B."/>
            <person name="Durnford D.G."/>
            <person name="Fast N.M."/>
            <person name="Green B.R."/>
            <person name="Grisdale C.J."/>
            <person name="Hempel F."/>
            <person name="Henrissat B."/>
            <person name="Hoppner M.P."/>
            <person name="Ishida K."/>
            <person name="Kim E."/>
            <person name="Koreny L."/>
            <person name="Kroth P.G."/>
            <person name="Liu Y."/>
            <person name="Malik S.B."/>
            <person name="Maier U.G."/>
            <person name="McRose D."/>
            <person name="Mock T."/>
            <person name="Neilson J.A."/>
            <person name="Onodera N.T."/>
            <person name="Poole A.M."/>
            <person name="Pritham E.J."/>
            <person name="Richards T.A."/>
            <person name="Rocap G."/>
            <person name="Roy S.W."/>
            <person name="Sarai C."/>
            <person name="Schaack S."/>
            <person name="Shirato S."/>
            <person name="Slamovits C.H."/>
            <person name="Spencer D.F."/>
            <person name="Suzuki S."/>
            <person name="Worden A.Z."/>
            <person name="Zauner S."/>
            <person name="Barry K."/>
            <person name="Bell C."/>
            <person name="Bharti A.K."/>
            <person name="Crow J.A."/>
            <person name="Grimwood J."/>
            <person name="Kramer R."/>
            <person name="Lindquist E."/>
            <person name="Lucas S."/>
            <person name="Salamov A."/>
            <person name="McFadden G.I."/>
            <person name="Lane C.E."/>
            <person name="Keeling P.J."/>
            <person name="Gray M.W."/>
            <person name="Grigoriev I.V."/>
            <person name="Archibald J.M."/>
        </authorList>
    </citation>
    <scope>NUCLEOTIDE SEQUENCE</scope>
    <source>
        <strain evidence="1 3">CCMP2712</strain>
    </source>
</reference>
<dbReference type="GeneID" id="17295698"/>
<dbReference type="KEGG" id="gtt:GUITHDRAFT_154570"/>
<dbReference type="EnsemblProtists" id="EKX38859">
    <property type="protein sequence ID" value="EKX38859"/>
    <property type="gene ID" value="GUITHDRAFT_154570"/>
</dbReference>
<organism evidence="1">
    <name type="scientific">Guillardia theta (strain CCMP2712)</name>
    <name type="common">Cryptophyte</name>
    <dbReference type="NCBI Taxonomy" id="905079"/>
    <lineage>
        <taxon>Eukaryota</taxon>
        <taxon>Cryptophyceae</taxon>
        <taxon>Pyrenomonadales</taxon>
        <taxon>Geminigeraceae</taxon>
        <taxon>Guillardia</taxon>
    </lineage>
</organism>
<accession>L1ISJ0</accession>
<gene>
    <name evidence="1" type="ORF">GUITHDRAFT_154570</name>
</gene>
<dbReference type="RefSeq" id="XP_005825839.1">
    <property type="nucleotide sequence ID" value="XM_005825782.1"/>
</dbReference>
<reference evidence="2" key="3">
    <citation type="submission" date="2015-06" db="UniProtKB">
        <authorList>
            <consortium name="EnsemblProtists"/>
        </authorList>
    </citation>
    <scope>IDENTIFICATION</scope>
</reference>
<keyword evidence="3" id="KW-1185">Reference proteome</keyword>
<dbReference type="HOGENOM" id="CLU_3091369_0_0_1"/>
<evidence type="ECO:0000313" key="3">
    <source>
        <dbReference type="Proteomes" id="UP000011087"/>
    </source>
</evidence>
<evidence type="ECO:0000313" key="2">
    <source>
        <dbReference type="EnsemblProtists" id="EKX38859"/>
    </source>
</evidence>
<dbReference type="EMBL" id="JH993044">
    <property type="protein sequence ID" value="EKX38859.1"/>
    <property type="molecule type" value="Genomic_DNA"/>
</dbReference>
<sequence>MGQLTDDCKEELMHEGFEWSNTPEMDIICFQNVSSNHTVSPSSFRFVCVDFL</sequence>
<dbReference type="PaxDb" id="55529-EKX38859"/>
<reference evidence="3" key="2">
    <citation type="submission" date="2012-11" db="EMBL/GenBank/DDBJ databases">
        <authorList>
            <person name="Kuo A."/>
            <person name="Curtis B.A."/>
            <person name="Tanifuji G."/>
            <person name="Burki F."/>
            <person name="Gruber A."/>
            <person name="Irimia M."/>
            <person name="Maruyama S."/>
            <person name="Arias M.C."/>
            <person name="Ball S.G."/>
            <person name="Gile G.H."/>
            <person name="Hirakawa Y."/>
            <person name="Hopkins J.F."/>
            <person name="Rensing S.A."/>
            <person name="Schmutz J."/>
            <person name="Symeonidi A."/>
            <person name="Elias M."/>
            <person name="Eveleigh R.J."/>
            <person name="Herman E.K."/>
            <person name="Klute M.J."/>
            <person name="Nakayama T."/>
            <person name="Obornik M."/>
            <person name="Reyes-Prieto A."/>
            <person name="Armbrust E.V."/>
            <person name="Aves S.J."/>
            <person name="Beiko R.G."/>
            <person name="Coutinho P."/>
            <person name="Dacks J.B."/>
            <person name="Durnford D.G."/>
            <person name="Fast N.M."/>
            <person name="Green B.R."/>
            <person name="Grisdale C."/>
            <person name="Hempe F."/>
            <person name="Henrissat B."/>
            <person name="Hoppner M.P."/>
            <person name="Ishida K.-I."/>
            <person name="Kim E."/>
            <person name="Koreny L."/>
            <person name="Kroth P.G."/>
            <person name="Liu Y."/>
            <person name="Malik S.-B."/>
            <person name="Maier U.G."/>
            <person name="McRose D."/>
            <person name="Mock T."/>
            <person name="Neilson J.A."/>
            <person name="Onodera N.T."/>
            <person name="Poole A.M."/>
            <person name="Pritham E.J."/>
            <person name="Richards T.A."/>
            <person name="Rocap G."/>
            <person name="Roy S.W."/>
            <person name="Sarai C."/>
            <person name="Schaack S."/>
            <person name="Shirato S."/>
            <person name="Slamovits C.H."/>
            <person name="Spencer D.F."/>
            <person name="Suzuki S."/>
            <person name="Worden A.Z."/>
            <person name="Zauner S."/>
            <person name="Barry K."/>
            <person name="Bell C."/>
            <person name="Bharti A.K."/>
            <person name="Crow J.A."/>
            <person name="Grimwood J."/>
            <person name="Kramer R."/>
            <person name="Lindquist E."/>
            <person name="Lucas S."/>
            <person name="Salamov A."/>
            <person name="McFadden G.I."/>
            <person name="Lane C.E."/>
            <person name="Keeling P.J."/>
            <person name="Gray M.W."/>
            <person name="Grigoriev I.V."/>
            <person name="Archibald J.M."/>
        </authorList>
    </citation>
    <scope>NUCLEOTIDE SEQUENCE</scope>
    <source>
        <strain evidence="3">CCMP2712</strain>
    </source>
</reference>
<dbReference type="AlphaFoldDB" id="L1ISJ0"/>
<protein>
    <submittedName>
        <fullName evidence="1 2">Uncharacterized protein</fullName>
    </submittedName>
</protein>
<dbReference type="Proteomes" id="UP000011087">
    <property type="component" value="Unassembled WGS sequence"/>
</dbReference>
<evidence type="ECO:0000313" key="1">
    <source>
        <dbReference type="EMBL" id="EKX38859.1"/>
    </source>
</evidence>
<name>L1ISJ0_GUITC</name>
<proteinExistence type="predicted"/>